<evidence type="ECO:0000313" key="5">
    <source>
        <dbReference type="Proteomes" id="UP000475582"/>
    </source>
</evidence>
<dbReference type="InterPro" id="IPR027417">
    <property type="entry name" value="P-loop_NTPase"/>
</dbReference>
<dbReference type="Pfam" id="PF13191">
    <property type="entry name" value="AAA_16"/>
    <property type="match status" value="1"/>
</dbReference>
<feature type="domain" description="Orc1-like AAA ATPase" evidence="3">
    <location>
        <begin position="30"/>
        <end position="244"/>
    </location>
</feature>
<keyword evidence="2" id="KW-0067">ATP-binding</keyword>
<evidence type="ECO:0000313" key="4">
    <source>
        <dbReference type="EMBL" id="MTV36328.1"/>
    </source>
</evidence>
<dbReference type="AlphaFoldDB" id="A0A6L6PB92"/>
<keyword evidence="1" id="KW-0547">Nucleotide-binding</keyword>
<dbReference type="GO" id="GO:0005524">
    <property type="term" value="F:ATP binding"/>
    <property type="evidence" value="ECO:0007669"/>
    <property type="project" value="UniProtKB-KW"/>
</dbReference>
<dbReference type="PANTHER" id="PTHR16305">
    <property type="entry name" value="TESTICULAR SOLUBLE ADENYLYL CYCLASE"/>
    <property type="match status" value="1"/>
</dbReference>
<dbReference type="GO" id="GO:0005737">
    <property type="term" value="C:cytoplasm"/>
    <property type="evidence" value="ECO:0007669"/>
    <property type="project" value="TreeGrafter"/>
</dbReference>
<dbReference type="PANTHER" id="PTHR16305:SF28">
    <property type="entry name" value="GUANYLATE CYCLASE DOMAIN-CONTAINING PROTEIN"/>
    <property type="match status" value="1"/>
</dbReference>
<evidence type="ECO:0000256" key="2">
    <source>
        <dbReference type="ARBA" id="ARBA00022840"/>
    </source>
</evidence>
<gene>
    <name evidence="4" type="ORF">GM676_01865</name>
</gene>
<name>A0A6L6PB92_9BURK</name>
<evidence type="ECO:0000256" key="1">
    <source>
        <dbReference type="ARBA" id="ARBA00022741"/>
    </source>
</evidence>
<dbReference type="Proteomes" id="UP000475582">
    <property type="component" value="Unassembled WGS sequence"/>
</dbReference>
<dbReference type="Gene3D" id="1.25.40.10">
    <property type="entry name" value="Tetratricopeptide repeat domain"/>
    <property type="match status" value="1"/>
</dbReference>
<dbReference type="EMBL" id="WNKY01000001">
    <property type="protein sequence ID" value="MTV36328.1"/>
    <property type="molecule type" value="Genomic_DNA"/>
</dbReference>
<proteinExistence type="predicted"/>
<dbReference type="Gene3D" id="3.40.50.300">
    <property type="entry name" value="P-loop containing nucleotide triphosphate hydrolases"/>
    <property type="match status" value="1"/>
</dbReference>
<reference evidence="4 5" key="1">
    <citation type="submission" date="2019-11" db="EMBL/GenBank/DDBJ databases">
        <title>Type strains purchased from KCTC, JCM and DSMZ.</title>
        <authorList>
            <person name="Lu H."/>
        </authorList>
    </citation>
    <scope>NUCLEOTIDE SEQUENCE [LARGE SCALE GENOMIC DNA]</scope>
    <source>
        <strain evidence="4 5">KCTC 22382</strain>
    </source>
</reference>
<dbReference type="OrthoDB" id="9758570at2"/>
<dbReference type="GO" id="GO:0004016">
    <property type="term" value="F:adenylate cyclase activity"/>
    <property type="evidence" value="ECO:0007669"/>
    <property type="project" value="TreeGrafter"/>
</dbReference>
<protein>
    <submittedName>
        <fullName evidence="4">AAA family ATPase</fullName>
    </submittedName>
</protein>
<dbReference type="InterPro" id="IPR011990">
    <property type="entry name" value="TPR-like_helical_dom_sf"/>
</dbReference>
<dbReference type="SUPFAM" id="SSF48452">
    <property type="entry name" value="TPR-like"/>
    <property type="match status" value="1"/>
</dbReference>
<dbReference type="SUPFAM" id="SSF52540">
    <property type="entry name" value="P-loop containing nucleoside triphosphate hydrolases"/>
    <property type="match status" value="1"/>
</dbReference>
<comment type="caution">
    <text evidence="4">The sequence shown here is derived from an EMBL/GenBank/DDBJ whole genome shotgun (WGS) entry which is preliminary data.</text>
</comment>
<sequence length="888" mass="98347">MLSTWHGLAASVAQTVERTGMEGWMSDGLFVGREAELGTLHALQQETMAGAGRTAFIAGEAGSGKSALLEEFVRQVQLRHESVTVVLGRSNAQTGMGEAYLPFMEILGLLAGMASSKQNALSDNNATRLGKVARSSAKILLDFAPDIIAAFVPGASLLSRIGQSIVKETGALALLDSASGAQQSALPSELNSQKIYQQFTDLLANVSRQTPLIVILDDMHWTDAASINLFSHLSVKLRDSPVLLLGTYRGNDLAVNRGDARHPLIPALNEIKRLYGDIVIDLEAIDQQARRGFIDTLIDAQANRLDEQFRLRLFSHTNGHPLFTVELLQSFKENGNLRTDADGCWIQGEQLDWAVLPPRLEGVIEERIGRVAEPMRDVLVASSIEGLNFTAQIVAQLQDMSERDVLKCLSQELDKRHRLVKEGLTEKVGKNWLSQFSFSHVLFQQYLYKELPERQRMLLHGEVARLLENLYRDQRDAALLHLARHYDLADEPGQAAACLIRASGLAMRLGAYDEARLQLLHTMELLAKLPPDDTRDHLELDAQVALSALYRAISGWDSPEVTAASYRARELCNSPQLQHRLAPILFGLWTIHLIRLELPQALLMAREVHALAEQSRNADLLLHANFALANTLFWMGRLPAAMEALTEASQLCVQERDYIVDFGQDPGVLTLIFLGFCACLLGAPEQALQYRAQLMARAEQLAHHFTLAIALYGAATIDYHLQDLVAMRAHTDRLLQVCREYHFPIYLGLAMVYEGWLSAMTGDATAAIRQMEEGYTKWICKDGGRTTHSLYCVMLAEALIRAGQPEQALASVDRGLAVAHECTEHCYVPELHRLRAELLADQGAPPEEVEDAYRQAIEISRAQEQPGFTARATDSLARYAQDRAALGP</sequence>
<evidence type="ECO:0000259" key="3">
    <source>
        <dbReference type="Pfam" id="PF13191"/>
    </source>
</evidence>
<accession>A0A6L6PB92</accession>
<dbReference type="InterPro" id="IPR041664">
    <property type="entry name" value="AAA_16"/>
</dbReference>
<organism evidence="4 5">
    <name type="scientific">Duganella radicis</name>
    <dbReference type="NCBI Taxonomy" id="551988"/>
    <lineage>
        <taxon>Bacteria</taxon>
        <taxon>Pseudomonadati</taxon>
        <taxon>Pseudomonadota</taxon>
        <taxon>Betaproteobacteria</taxon>
        <taxon>Burkholderiales</taxon>
        <taxon>Oxalobacteraceae</taxon>
        <taxon>Telluria group</taxon>
        <taxon>Duganella</taxon>
    </lineage>
</organism>
<keyword evidence="5" id="KW-1185">Reference proteome</keyword>